<name>A0AAV7MNV5_PLEWA</name>
<accession>A0AAV7MNV5</accession>
<proteinExistence type="predicted"/>
<reference evidence="2" key="1">
    <citation type="journal article" date="2022" name="bioRxiv">
        <title>Sequencing and chromosome-scale assembly of the giantPleurodeles waltlgenome.</title>
        <authorList>
            <person name="Brown T."/>
            <person name="Elewa A."/>
            <person name="Iarovenko S."/>
            <person name="Subramanian E."/>
            <person name="Araus A.J."/>
            <person name="Petzold A."/>
            <person name="Susuki M."/>
            <person name="Suzuki K.-i.T."/>
            <person name="Hayashi T."/>
            <person name="Toyoda A."/>
            <person name="Oliveira C."/>
            <person name="Osipova E."/>
            <person name="Leigh N.D."/>
            <person name="Simon A."/>
            <person name="Yun M.H."/>
        </authorList>
    </citation>
    <scope>NUCLEOTIDE SEQUENCE</scope>
    <source>
        <strain evidence="2">20211129_DDA</strain>
        <tissue evidence="2">Liver</tissue>
    </source>
</reference>
<evidence type="ECO:0000313" key="2">
    <source>
        <dbReference type="EMBL" id="KAJ1105037.1"/>
    </source>
</evidence>
<evidence type="ECO:0000256" key="1">
    <source>
        <dbReference type="SAM" id="MobiDB-lite"/>
    </source>
</evidence>
<dbReference type="AlphaFoldDB" id="A0AAV7MNV5"/>
<dbReference type="Proteomes" id="UP001066276">
    <property type="component" value="Chromosome 9"/>
</dbReference>
<feature type="region of interest" description="Disordered" evidence="1">
    <location>
        <begin position="135"/>
        <end position="165"/>
    </location>
</feature>
<comment type="caution">
    <text evidence="2">The sequence shown here is derived from an EMBL/GenBank/DDBJ whole genome shotgun (WGS) entry which is preliminary data.</text>
</comment>
<protein>
    <submittedName>
        <fullName evidence="2">Uncharacterized protein</fullName>
    </submittedName>
</protein>
<sequence length="219" mass="23396">MLQHTQSAHLCCFFGDLTLIQFAAWITSSSLGRIHAPPRFLTHLQRATPGPLLSLSQYSLQVIGIGARPSYQLSFLGQAAPAHPGDTSRLPHKTCEDLCPSAGLPRARPVRAGPLRCVTTAIFKHFAAVRYHARPPPGPTTPHQSSICSGRPRLTTGPLSSREKGSIMQEASLKTATAHYLQRTGAATLQSGLHPIPSTSPTLYCVCCGIPAMLGMDLG</sequence>
<dbReference type="EMBL" id="JANPWB010000013">
    <property type="protein sequence ID" value="KAJ1105037.1"/>
    <property type="molecule type" value="Genomic_DNA"/>
</dbReference>
<keyword evidence="3" id="KW-1185">Reference proteome</keyword>
<organism evidence="2 3">
    <name type="scientific">Pleurodeles waltl</name>
    <name type="common">Iberian ribbed newt</name>
    <dbReference type="NCBI Taxonomy" id="8319"/>
    <lineage>
        <taxon>Eukaryota</taxon>
        <taxon>Metazoa</taxon>
        <taxon>Chordata</taxon>
        <taxon>Craniata</taxon>
        <taxon>Vertebrata</taxon>
        <taxon>Euteleostomi</taxon>
        <taxon>Amphibia</taxon>
        <taxon>Batrachia</taxon>
        <taxon>Caudata</taxon>
        <taxon>Salamandroidea</taxon>
        <taxon>Salamandridae</taxon>
        <taxon>Pleurodelinae</taxon>
        <taxon>Pleurodeles</taxon>
    </lineage>
</organism>
<evidence type="ECO:0000313" key="3">
    <source>
        <dbReference type="Proteomes" id="UP001066276"/>
    </source>
</evidence>
<gene>
    <name evidence="2" type="ORF">NDU88_002445</name>
</gene>